<dbReference type="InterPro" id="IPR039076">
    <property type="entry name" value="DivIC"/>
</dbReference>
<dbReference type="Pfam" id="PF04977">
    <property type="entry name" value="DivIC"/>
    <property type="match status" value="1"/>
</dbReference>
<proteinExistence type="predicted"/>
<dbReference type="Proteomes" id="UP000253891">
    <property type="component" value="Unassembled WGS sequence"/>
</dbReference>
<keyword evidence="4" id="KW-1185">Reference proteome</keyword>
<gene>
    <name evidence="3" type="ORF">FFIC_091990</name>
</gene>
<sequence length="130" mass="14980">MAENSRRQSNIRPLNPRIAQQIVASDAKREAGHKHFKRAHRLRRKRIIGAGLAVACVFLVQLVLGQVRLHAANQTLNKTELTLQKTQKDNQDLRKKSEQLKDPAYLQQILRDKYGYSRKGEIIYNLPNQS</sequence>
<name>A0A0K8MFQ6_9LACO</name>
<reference evidence="3 4" key="1">
    <citation type="journal article" date="2015" name="BMC Genomics">
        <title>Comparative genomics of Fructobacillus spp. and Leuconostoc spp. reveals niche-specific evolution of Fructobacillus spp.</title>
        <authorList>
            <person name="Endo A."/>
            <person name="Tanizawa Y."/>
            <person name="Tanaka N."/>
            <person name="Maeno S."/>
            <person name="Kumar H."/>
            <person name="Shiwa Y."/>
            <person name="Okada S."/>
            <person name="Yoshikawa H."/>
            <person name="Dicks L."/>
            <person name="Nakagawa J."/>
            <person name="Arita M."/>
        </authorList>
    </citation>
    <scope>NUCLEOTIDE SEQUENCE [LARGE SCALE GENOMIC DNA]</scope>
    <source>
        <strain evidence="3 4">JCM 12225</strain>
    </source>
</reference>
<dbReference type="PANTHER" id="PTHR40027:SF1">
    <property type="entry name" value="CELL DIVISION PROTEIN DIVIC"/>
    <property type="match status" value="1"/>
</dbReference>
<keyword evidence="1" id="KW-0175">Coiled coil</keyword>
<accession>A0A0K8MFQ6</accession>
<evidence type="ECO:0000256" key="2">
    <source>
        <dbReference type="SAM" id="Phobius"/>
    </source>
</evidence>
<evidence type="ECO:0000256" key="1">
    <source>
        <dbReference type="SAM" id="Coils"/>
    </source>
</evidence>
<keyword evidence="2" id="KW-1133">Transmembrane helix</keyword>
<dbReference type="PANTHER" id="PTHR40027">
    <property type="entry name" value="CELL DIVISION PROTEIN DIVIC"/>
    <property type="match status" value="1"/>
</dbReference>
<dbReference type="EMBL" id="DF967986">
    <property type="protein sequence ID" value="GAO99371.1"/>
    <property type="molecule type" value="Genomic_DNA"/>
</dbReference>
<evidence type="ECO:0000313" key="4">
    <source>
        <dbReference type="Proteomes" id="UP000253891"/>
    </source>
</evidence>
<keyword evidence="2" id="KW-0472">Membrane</keyword>
<dbReference type="GO" id="GO:0051301">
    <property type="term" value="P:cell division"/>
    <property type="evidence" value="ECO:0007669"/>
    <property type="project" value="InterPro"/>
</dbReference>
<dbReference type="STRING" id="157463.GCA_001047075_00297"/>
<feature type="transmembrane region" description="Helical" evidence="2">
    <location>
        <begin position="47"/>
        <end position="64"/>
    </location>
</feature>
<keyword evidence="2" id="KW-0812">Transmembrane</keyword>
<dbReference type="RefSeq" id="WP_061992790.1">
    <property type="nucleotide sequence ID" value="NZ_DF967986.1"/>
</dbReference>
<organism evidence="3 4">
    <name type="scientific">Fructobacillus ficulneus</name>
    <dbReference type="NCBI Taxonomy" id="157463"/>
    <lineage>
        <taxon>Bacteria</taxon>
        <taxon>Bacillati</taxon>
        <taxon>Bacillota</taxon>
        <taxon>Bacilli</taxon>
        <taxon>Lactobacillales</taxon>
        <taxon>Lactobacillaceae</taxon>
        <taxon>Fructobacillus</taxon>
    </lineage>
</organism>
<feature type="coiled-coil region" evidence="1">
    <location>
        <begin position="69"/>
        <end position="96"/>
    </location>
</feature>
<dbReference type="AlphaFoldDB" id="A0A0K8MFQ6"/>
<evidence type="ECO:0000313" key="3">
    <source>
        <dbReference type="EMBL" id="GAO99371.1"/>
    </source>
</evidence>
<dbReference type="InterPro" id="IPR007060">
    <property type="entry name" value="FtsL/DivIC"/>
</dbReference>
<dbReference type="OrthoDB" id="2151746at2"/>
<protein>
    <submittedName>
        <fullName evidence="3">Septum formation initiator</fullName>
    </submittedName>
</protein>